<name>A0A6A5KXM2_9PLEO</name>
<feature type="compositionally biased region" description="Basic and acidic residues" evidence="1">
    <location>
        <begin position="127"/>
        <end position="147"/>
    </location>
</feature>
<evidence type="ECO:0000313" key="3">
    <source>
        <dbReference type="Proteomes" id="UP000800040"/>
    </source>
</evidence>
<feature type="compositionally biased region" description="Low complexity" evidence="1">
    <location>
        <begin position="98"/>
        <end position="116"/>
    </location>
</feature>
<reference evidence="2" key="1">
    <citation type="submission" date="2020-01" db="EMBL/GenBank/DDBJ databases">
        <authorList>
            <consortium name="DOE Joint Genome Institute"/>
            <person name="Haridas S."/>
            <person name="Albert R."/>
            <person name="Binder M."/>
            <person name="Bloem J."/>
            <person name="Labutti K."/>
            <person name="Salamov A."/>
            <person name="Andreopoulos B."/>
            <person name="Baker S.E."/>
            <person name="Barry K."/>
            <person name="Bills G."/>
            <person name="Bluhm B.H."/>
            <person name="Cannon C."/>
            <person name="Castanera R."/>
            <person name="Culley D.E."/>
            <person name="Daum C."/>
            <person name="Ezra D."/>
            <person name="Gonzalez J.B."/>
            <person name="Henrissat B."/>
            <person name="Kuo A."/>
            <person name="Liang C."/>
            <person name="Lipzen A."/>
            <person name="Lutzoni F."/>
            <person name="Magnuson J."/>
            <person name="Mondo S."/>
            <person name="Nolan M."/>
            <person name="Ohm R."/>
            <person name="Pangilinan J."/>
            <person name="Park H.-J."/>
            <person name="Ramirez L."/>
            <person name="Alfaro M."/>
            <person name="Sun H."/>
            <person name="Tritt A."/>
            <person name="Yoshinaga Y."/>
            <person name="Zwiers L.-H."/>
            <person name="Turgeon B.G."/>
            <person name="Goodwin S.B."/>
            <person name="Spatafora J.W."/>
            <person name="Crous P.W."/>
            <person name="Grigoriev I.V."/>
        </authorList>
    </citation>
    <scope>NUCLEOTIDE SEQUENCE</scope>
    <source>
        <strain evidence="2">P77</strain>
    </source>
</reference>
<keyword evidence="3" id="KW-1185">Reference proteome</keyword>
<protein>
    <submittedName>
        <fullName evidence="2">Uncharacterized protein</fullName>
    </submittedName>
</protein>
<feature type="compositionally biased region" description="Acidic residues" evidence="1">
    <location>
        <begin position="117"/>
        <end position="126"/>
    </location>
</feature>
<dbReference type="OrthoDB" id="3693938at2759"/>
<evidence type="ECO:0000313" key="2">
    <source>
        <dbReference type="EMBL" id="KAF1839786.1"/>
    </source>
</evidence>
<proteinExistence type="predicted"/>
<gene>
    <name evidence="2" type="ORF">BDW02DRAFT_10168</name>
</gene>
<feature type="region of interest" description="Disordered" evidence="1">
    <location>
        <begin position="93"/>
        <end position="147"/>
    </location>
</feature>
<organism evidence="2 3">
    <name type="scientific">Decorospora gaudefroyi</name>
    <dbReference type="NCBI Taxonomy" id="184978"/>
    <lineage>
        <taxon>Eukaryota</taxon>
        <taxon>Fungi</taxon>
        <taxon>Dikarya</taxon>
        <taxon>Ascomycota</taxon>
        <taxon>Pezizomycotina</taxon>
        <taxon>Dothideomycetes</taxon>
        <taxon>Pleosporomycetidae</taxon>
        <taxon>Pleosporales</taxon>
        <taxon>Pleosporineae</taxon>
        <taxon>Pleosporaceae</taxon>
        <taxon>Decorospora</taxon>
    </lineage>
</organism>
<sequence>MTATPTTTTIITAIPTNTHDHTIGHCRAQRQALYYACEHCAEPHPIMSTTNTTAVCATNAHDHTIGHCRAQRQALYSCTELCSNTPAVQPTPALLHPTQTSASTSTTASVSASASASEDEWTDSQEELERWGMEESVVETKKSPTADSRLKFDEVSRFWQ</sequence>
<dbReference type="EMBL" id="ML975244">
    <property type="protein sequence ID" value="KAF1839786.1"/>
    <property type="molecule type" value="Genomic_DNA"/>
</dbReference>
<evidence type="ECO:0000256" key="1">
    <source>
        <dbReference type="SAM" id="MobiDB-lite"/>
    </source>
</evidence>
<accession>A0A6A5KXM2</accession>
<dbReference type="AlphaFoldDB" id="A0A6A5KXM2"/>
<dbReference type="Proteomes" id="UP000800040">
    <property type="component" value="Unassembled WGS sequence"/>
</dbReference>